<evidence type="ECO:0000259" key="8">
    <source>
        <dbReference type="PROSITE" id="PS50928"/>
    </source>
</evidence>
<dbReference type="PROSITE" id="PS50928">
    <property type="entry name" value="ABC_TM1"/>
    <property type="match status" value="1"/>
</dbReference>
<dbReference type="InterPro" id="IPR000515">
    <property type="entry name" value="MetI-like"/>
</dbReference>
<feature type="transmembrane region" description="Helical" evidence="7">
    <location>
        <begin position="120"/>
        <end position="141"/>
    </location>
</feature>
<feature type="domain" description="ABC transmembrane type-1" evidence="8">
    <location>
        <begin position="83"/>
        <end position="316"/>
    </location>
</feature>
<evidence type="ECO:0000256" key="7">
    <source>
        <dbReference type="RuleBase" id="RU363032"/>
    </source>
</evidence>
<feature type="transmembrane region" description="Helical" evidence="7">
    <location>
        <begin position="17"/>
        <end position="38"/>
    </location>
</feature>
<dbReference type="RefSeq" id="WP_019678865.1">
    <property type="nucleotide sequence ID" value="NZ_ATAX01000025.1"/>
</dbReference>
<keyword evidence="6 7" id="KW-0472">Membrane</keyword>
<dbReference type="AlphaFoldDB" id="W7UPX7"/>
<dbReference type="Pfam" id="PF00528">
    <property type="entry name" value="BPD_transp_1"/>
    <property type="match status" value="1"/>
</dbReference>
<dbReference type="CDD" id="cd06261">
    <property type="entry name" value="TM_PBP2"/>
    <property type="match status" value="1"/>
</dbReference>
<dbReference type="PATRIC" id="fig|1341157.4.peg.1922"/>
<comment type="subcellular location">
    <subcellularLocation>
        <location evidence="1 7">Cell membrane</location>
        <topology evidence="1 7">Multi-pass membrane protein</topology>
    </subcellularLocation>
</comment>
<feature type="transmembrane region" description="Helical" evidence="7">
    <location>
        <begin position="295"/>
        <end position="320"/>
    </location>
</feature>
<dbReference type="Gene3D" id="1.10.3720.10">
    <property type="entry name" value="MetI-like"/>
    <property type="match status" value="1"/>
</dbReference>
<dbReference type="InterPro" id="IPR050809">
    <property type="entry name" value="UgpAE/MalFG_permease"/>
</dbReference>
<dbReference type="eggNOG" id="COG1175">
    <property type="taxonomic scope" value="Bacteria"/>
</dbReference>
<proteinExistence type="inferred from homology"/>
<feature type="transmembrane region" description="Helical" evidence="7">
    <location>
        <begin position="87"/>
        <end position="108"/>
    </location>
</feature>
<keyword evidence="3" id="KW-1003">Cell membrane</keyword>
<evidence type="ECO:0000256" key="2">
    <source>
        <dbReference type="ARBA" id="ARBA00022448"/>
    </source>
</evidence>
<evidence type="ECO:0000256" key="5">
    <source>
        <dbReference type="ARBA" id="ARBA00022989"/>
    </source>
</evidence>
<dbReference type="InterPro" id="IPR035906">
    <property type="entry name" value="MetI-like_sf"/>
</dbReference>
<dbReference type="OrthoDB" id="9787541at2"/>
<dbReference type="GO" id="GO:0005886">
    <property type="term" value="C:plasma membrane"/>
    <property type="evidence" value="ECO:0007669"/>
    <property type="project" value="UniProtKB-SubCell"/>
</dbReference>
<gene>
    <name evidence="9" type="ORF">RF007C_07480</name>
</gene>
<evidence type="ECO:0000313" key="9">
    <source>
        <dbReference type="EMBL" id="EWM53514.1"/>
    </source>
</evidence>
<protein>
    <recommendedName>
        <fullName evidence="8">ABC transmembrane type-1 domain-containing protein</fullName>
    </recommendedName>
</protein>
<sequence>MASGAQRRIKSISYAKYGYIFILPFFLVYFFFQLWPLINTFIVSFHGNGKNVEDWVGLQNYKDILFGGSRKVRVIHESFFTCLKNTVILWVGNFIPQLALSLSLAVWFTEAQLKIPGKGFFKVVMYLPNIITAASVAVLFLQLCGQSETNPGAVNLILYKLGIVKRGIIGKGLYSTVPLVEGVWQSRIVVMFIQTWMWFGNTMIMLMSGIQGINPSLFEAASIDGASSGQVFRKITLPLLTPIMAYTLITSMIGGLQMFDIPFLYTKTGNVKDHLKTMAVMIFQYFHAQANENKIGYAGAVSVMLFFITLALGLIAFYMTRDKDEIAKKKQRKKIAQQAKRESKQFGGISL</sequence>
<reference evidence="9 10" key="1">
    <citation type="journal article" date="2014" name="PLoS ONE">
        <title>Rumen cellulosomics: divergent fiber-degrading strategies revealed by comparative genome-wide analysis of six ruminococcal strains.</title>
        <authorList>
            <person name="Dassa B."/>
            <person name="Borovok I."/>
            <person name="Ruimy-Israeli V."/>
            <person name="Lamed R."/>
            <person name="Flint H.J."/>
            <person name="Duncan S.H."/>
            <person name="Henrissat B."/>
            <person name="Coutinho P."/>
            <person name="Morrison M."/>
            <person name="Mosoni P."/>
            <person name="Yeoman C.J."/>
            <person name="White B.A."/>
            <person name="Bayer E.A."/>
        </authorList>
    </citation>
    <scope>NUCLEOTIDE SEQUENCE [LARGE SCALE GENOMIC DNA]</scope>
    <source>
        <strain evidence="9 10">007c</strain>
    </source>
</reference>
<dbReference type="PANTHER" id="PTHR43227:SF7">
    <property type="entry name" value="ARABINOOLIGOSACCHARIDES TRANSPORT SYSTEM PERMEASE PROTEIN ARAP"/>
    <property type="match status" value="1"/>
</dbReference>
<dbReference type="PANTHER" id="PTHR43227">
    <property type="entry name" value="BLL4140 PROTEIN"/>
    <property type="match status" value="1"/>
</dbReference>
<evidence type="ECO:0000313" key="10">
    <source>
        <dbReference type="Proteomes" id="UP000019365"/>
    </source>
</evidence>
<evidence type="ECO:0000256" key="3">
    <source>
        <dbReference type="ARBA" id="ARBA00022475"/>
    </source>
</evidence>
<keyword evidence="10" id="KW-1185">Reference proteome</keyword>
<dbReference type="SUPFAM" id="SSF161098">
    <property type="entry name" value="MetI-like"/>
    <property type="match status" value="1"/>
</dbReference>
<organism evidence="9 10">
    <name type="scientific">Ruminococcus flavefaciens 007c</name>
    <dbReference type="NCBI Taxonomy" id="1341157"/>
    <lineage>
        <taxon>Bacteria</taxon>
        <taxon>Bacillati</taxon>
        <taxon>Bacillota</taxon>
        <taxon>Clostridia</taxon>
        <taxon>Eubacteriales</taxon>
        <taxon>Oscillospiraceae</taxon>
        <taxon>Ruminococcus</taxon>
    </lineage>
</organism>
<dbReference type="EMBL" id="ATAX01000025">
    <property type="protein sequence ID" value="EWM53514.1"/>
    <property type="molecule type" value="Genomic_DNA"/>
</dbReference>
<keyword evidence="2 7" id="KW-0813">Transport</keyword>
<evidence type="ECO:0000256" key="1">
    <source>
        <dbReference type="ARBA" id="ARBA00004651"/>
    </source>
</evidence>
<comment type="similarity">
    <text evidence="7">Belongs to the binding-protein-dependent transport system permease family.</text>
</comment>
<dbReference type="GO" id="GO:0055085">
    <property type="term" value="P:transmembrane transport"/>
    <property type="evidence" value="ECO:0007669"/>
    <property type="project" value="InterPro"/>
</dbReference>
<keyword evidence="4 7" id="KW-0812">Transmembrane</keyword>
<name>W7UPX7_RUMFL</name>
<evidence type="ECO:0000256" key="6">
    <source>
        <dbReference type="ARBA" id="ARBA00023136"/>
    </source>
</evidence>
<keyword evidence="5 7" id="KW-1133">Transmembrane helix</keyword>
<feature type="transmembrane region" description="Helical" evidence="7">
    <location>
        <begin position="243"/>
        <end position="265"/>
    </location>
</feature>
<feature type="transmembrane region" description="Helical" evidence="7">
    <location>
        <begin position="188"/>
        <end position="207"/>
    </location>
</feature>
<dbReference type="Proteomes" id="UP000019365">
    <property type="component" value="Unassembled WGS sequence"/>
</dbReference>
<evidence type="ECO:0000256" key="4">
    <source>
        <dbReference type="ARBA" id="ARBA00022692"/>
    </source>
</evidence>
<accession>W7UPX7</accession>
<comment type="caution">
    <text evidence="9">The sequence shown here is derived from an EMBL/GenBank/DDBJ whole genome shotgun (WGS) entry which is preliminary data.</text>
</comment>